<protein>
    <recommendedName>
        <fullName evidence="4">Phosphatidylinositol kinase</fullName>
    </recommendedName>
</protein>
<evidence type="ECO:0000313" key="3">
    <source>
        <dbReference type="Proteomes" id="UP000037854"/>
    </source>
</evidence>
<dbReference type="EMBL" id="LGTK01000001">
    <property type="protein sequence ID" value="KPH79166.1"/>
    <property type="molecule type" value="Genomic_DNA"/>
</dbReference>
<comment type="caution">
    <text evidence="2">The sequence shown here is derived from an EMBL/GenBank/DDBJ whole genome shotgun (WGS) entry which is preliminary data.</text>
</comment>
<sequence>MKHKHIYDLCKQHMHSYVLVETNDNQKFDGILTGLDEEYAYFAIPIEQGNMGQMADYPHHQHQHQPGMMGNMQGYSTHPGMMNEHTHGNFRNNSHEQMYGEQEEMRQFGYYGYGFPGYGYPYPRRRFSRLVLPLAALVALTALPWY</sequence>
<evidence type="ECO:0000313" key="2">
    <source>
        <dbReference type="EMBL" id="KPH79166.1"/>
    </source>
</evidence>
<proteinExistence type="predicted"/>
<dbReference type="RefSeq" id="WP_060667459.1">
    <property type="nucleotide sequence ID" value="NZ_JARTGE010000148.1"/>
</dbReference>
<keyword evidence="1" id="KW-0812">Transmembrane</keyword>
<keyword evidence="1" id="KW-1133">Transmembrane helix</keyword>
<keyword evidence="3" id="KW-1185">Reference proteome</keyword>
<feature type="transmembrane region" description="Helical" evidence="1">
    <location>
        <begin position="127"/>
        <end position="145"/>
    </location>
</feature>
<dbReference type="Proteomes" id="UP000037854">
    <property type="component" value="Unassembled WGS sequence"/>
</dbReference>
<name>A0ABR5MNM4_9BACI</name>
<organism evidence="2 3">
    <name type="scientific">Oceanobacillus caeni</name>
    <dbReference type="NCBI Taxonomy" id="405946"/>
    <lineage>
        <taxon>Bacteria</taxon>
        <taxon>Bacillati</taxon>
        <taxon>Bacillota</taxon>
        <taxon>Bacilli</taxon>
        <taxon>Bacillales</taxon>
        <taxon>Bacillaceae</taxon>
        <taxon>Oceanobacillus</taxon>
    </lineage>
</organism>
<accession>A0ABR5MNM4</accession>
<gene>
    <name evidence="2" type="ORF">AFL42_00155</name>
</gene>
<keyword evidence="1" id="KW-0472">Membrane</keyword>
<reference evidence="2 3" key="1">
    <citation type="submission" date="2015-07" db="EMBL/GenBank/DDBJ databases">
        <title>High-quality draft genome sequence of Oceanobacillus caeni HM6, a bacillus isolated from a human feces.</title>
        <authorList>
            <person name="Kumar J."/>
            <person name="Verma M.K."/>
            <person name="Pandey R."/>
            <person name="Bhambi M."/>
            <person name="Chauhan N."/>
        </authorList>
    </citation>
    <scope>NUCLEOTIDE SEQUENCE [LARGE SCALE GENOMIC DNA]</scope>
    <source>
        <strain evidence="2 3">HM6</strain>
    </source>
</reference>
<evidence type="ECO:0008006" key="4">
    <source>
        <dbReference type="Google" id="ProtNLM"/>
    </source>
</evidence>
<evidence type="ECO:0000256" key="1">
    <source>
        <dbReference type="SAM" id="Phobius"/>
    </source>
</evidence>